<protein>
    <submittedName>
        <fullName evidence="2">Uncharacterized protein</fullName>
    </submittedName>
</protein>
<sequence length="116" mass="13300">MSGILRNTLRLAGTAKYATNNSTKYLRSMTLKASRFHSTQPQKPIVFRNIYTDPTRIGSTLLDLTKGLAQLIWLGYFTYLVVIGPFELPLWIRKRLMALKDDDDKKKPRPTNQLAD</sequence>
<accession>A0A835CTU1</accession>
<keyword evidence="1" id="KW-1133">Transmembrane helix</keyword>
<dbReference type="AlphaFoldDB" id="A0A835CTU1"/>
<organism evidence="2 3">
    <name type="scientific">Aphidius gifuensis</name>
    <name type="common">Parasitoid wasp</name>
    <dbReference type="NCBI Taxonomy" id="684658"/>
    <lineage>
        <taxon>Eukaryota</taxon>
        <taxon>Metazoa</taxon>
        <taxon>Ecdysozoa</taxon>
        <taxon>Arthropoda</taxon>
        <taxon>Hexapoda</taxon>
        <taxon>Insecta</taxon>
        <taxon>Pterygota</taxon>
        <taxon>Neoptera</taxon>
        <taxon>Endopterygota</taxon>
        <taxon>Hymenoptera</taxon>
        <taxon>Apocrita</taxon>
        <taxon>Ichneumonoidea</taxon>
        <taxon>Braconidae</taxon>
        <taxon>Aphidiinae</taxon>
        <taxon>Aphidius</taxon>
    </lineage>
</organism>
<keyword evidence="1" id="KW-0472">Membrane</keyword>
<evidence type="ECO:0000256" key="1">
    <source>
        <dbReference type="SAM" id="Phobius"/>
    </source>
</evidence>
<proteinExistence type="predicted"/>
<evidence type="ECO:0000313" key="2">
    <source>
        <dbReference type="EMBL" id="KAF7996344.1"/>
    </source>
</evidence>
<reference evidence="2 3" key="1">
    <citation type="submission" date="2020-08" db="EMBL/GenBank/DDBJ databases">
        <title>Aphidius gifuensis genome sequencing and assembly.</title>
        <authorList>
            <person name="Du Z."/>
        </authorList>
    </citation>
    <scope>NUCLEOTIDE SEQUENCE [LARGE SCALE GENOMIC DNA]</scope>
    <source>
        <strain evidence="2">YNYX2018</strain>
        <tissue evidence="2">Adults</tissue>
    </source>
</reference>
<dbReference type="EMBL" id="JACMRX010000001">
    <property type="protein sequence ID" value="KAF7996344.1"/>
    <property type="molecule type" value="Genomic_DNA"/>
</dbReference>
<comment type="caution">
    <text evidence="2">The sequence shown here is derived from an EMBL/GenBank/DDBJ whole genome shotgun (WGS) entry which is preliminary data.</text>
</comment>
<keyword evidence="1" id="KW-0812">Transmembrane</keyword>
<gene>
    <name evidence="2" type="ORF">HCN44_001976</name>
</gene>
<name>A0A835CTU1_APHGI</name>
<feature type="transmembrane region" description="Helical" evidence="1">
    <location>
        <begin position="71"/>
        <end position="92"/>
    </location>
</feature>
<dbReference type="Proteomes" id="UP000639338">
    <property type="component" value="Unassembled WGS sequence"/>
</dbReference>
<keyword evidence="3" id="KW-1185">Reference proteome</keyword>
<evidence type="ECO:0000313" key="3">
    <source>
        <dbReference type="Proteomes" id="UP000639338"/>
    </source>
</evidence>